<dbReference type="Pfam" id="PF04339">
    <property type="entry name" value="FemAB_like"/>
    <property type="match status" value="1"/>
</dbReference>
<dbReference type="EMBL" id="UOFL01000010">
    <property type="protein sequence ID" value="VAW71095.1"/>
    <property type="molecule type" value="Genomic_DNA"/>
</dbReference>
<evidence type="ECO:0000313" key="1">
    <source>
        <dbReference type="EMBL" id="VAW71095.1"/>
    </source>
</evidence>
<name>A0A3B0XRP0_9ZZZZ</name>
<evidence type="ECO:0008006" key="2">
    <source>
        <dbReference type="Google" id="ProtNLM"/>
    </source>
</evidence>
<gene>
    <name evidence="1" type="ORF">MNBD_GAMMA12-1251</name>
</gene>
<organism evidence="1">
    <name type="scientific">hydrothermal vent metagenome</name>
    <dbReference type="NCBI Taxonomy" id="652676"/>
    <lineage>
        <taxon>unclassified sequences</taxon>
        <taxon>metagenomes</taxon>
        <taxon>ecological metagenomes</taxon>
    </lineage>
</organism>
<accession>A0A3B0XRP0</accession>
<dbReference type="InterPro" id="IPR016181">
    <property type="entry name" value="Acyl_CoA_acyltransferase"/>
</dbReference>
<protein>
    <recommendedName>
        <fullName evidence="2">COGs COG3146</fullName>
    </recommendedName>
</protein>
<dbReference type="AlphaFoldDB" id="A0A3B0XRP0"/>
<dbReference type="SUPFAM" id="SSF55729">
    <property type="entry name" value="Acyl-CoA N-acyltransferases (Nat)"/>
    <property type="match status" value="1"/>
</dbReference>
<dbReference type="Gene3D" id="3.40.630.30">
    <property type="match status" value="1"/>
</dbReference>
<sequence length="413" mass="47798">MQIKILDSIDNISPAEWDSLLNSEPNHSLDCTTNTNNVNSSASPFLQHEFLAAIERHQCVGQRHGWIPRHIVIYDQEIAVAASPLYIKTNSYGEFVFDWAWADAYQRSGLMYYPKLVSSIPYTPATGQRLLVKSDQNQIRLRQLLIEATIQLAQQENMSSIHWLFPNSNDRLALDSGDLLQRIDTQFHWRNNQYHSFDDFLQTLTSSRRKKIKRERKRALEQEVTIRCVEGSQATEDDISLADFFYRTTFDKKSGYASFNANFFRDIAHNIQDCLVIFFAEHNNETIAASICYRSGSALYGRHWGCSKEMHSLHFELCYYQGIDYCINNNLQLFEPGAQGEHKISRGFLPVPVYSAHWINHPEFKTAIAQYLANEIPVIRDYIVELETHSPYKETPVWYKPIAQEIAMLVHDS</sequence>
<reference evidence="1" key="1">
    <citation type="submission" date="2018-06" db="EMBL/GenBank/DDBJ databases">
        <authorList>
            <person name="Zhirakovskaya E."/>
        </authorList>
    </citation>
    <scope>NUCLEOTIDE SEQUENCE</scope>
</reference>
<proteinExistence type="predicted"/>
<dbReference type="PANTHER" id="PTHR47017:SF1">
    <property type="entry name" value="ACYL-COA"/>
    <property type="match status" value="1"/>
</dbReference>
<dbReference type="PANTHER" id="PTHR47017">
    <property type="entry name" value="ACYL-COA"/>
    <property type="match status" value="1"/>
</dbReference>
<dbReference type="InterPro" id="IPR007434">
    <property type="entry name" value="FemAB-like"/>
</dbReference>